<reference evidence="4 5" key="1">
    <citation type="journal article" date="2018" name="Mol. Biol. Evol.">
        <title>Broad Genomic Sampling Reveals a Smut Pathogenic Ancestry of the Fungal Clade Ustilaginomycotina.</title>
        <authorList>
            <person name="Kijpornyongpan T."/>
            <person name="Mondo S.J."/>
            <person name="Barry K."/>
            <person name="Sandor L."/>
            <person name="Lee J."/>
            <person name="Lipzen A."/>
            <person name="Pangilinan J."/>
            <person name="LaButti K."/>
            <person name="Hainaut M."/>
            <person name="Henrissat B."/>
            <person name="Grigoriev I.V."/>
            <person name="Spatafora J.W."/>
            <person name="Aime M.C."/>
        </authorList>
    </citation>
    <scope>NUCLEOTIDE SEQUENCE [LARGE SCALE GENOMIC DNA]</scope>
    <source>
        <strain evidence="4 5">MCA 4198</strain>
    </source>
</reference>
<accession>A0A316YH33</accession>
<dbReference type="AlphaFoldDB" id="A0A316YH33"/>
<feature type="chain" id="PRO_5016240876" description="CREG-like beta-barrel domain-containing protein" evidence="2">
    <location>
        <begin position="22"/>
        <end position="269"/>
    </location>
</feature>
<dbReference type="InParanoid" id="A0A316YH33"/>
<proteinExistence type="predicted"/>
<feature type="region of interest" description="Disordered" evidence="1">
    <location>
        <begin position="220"/>
        <end position="269"/>
    </location>
</feature>
<feature type="compositionally biased region" description="Polar residues" evidence="1">
    <location>
        <begin position="244"/>
        <end position="258"/>
    </location>
</feature>
<dbReference type="SUPFAM" id="SSF50475">
    <property type="entry name" value="FMN-binding split barrel"/>
    <property type="match status" value="1"/>
</dbReference>
<feature type="signal peptide" evidence="2">
    <location>
        <begin position="1"/>
        <end position="21"/>
    </location>
</feature>
<evidence type="ECO:0000313" key="5">
    <source>
        <dbReference type="Proteomes" id="UP000245768"/>
    </source>
</evidence>
<evidence type="ECO:0000256" key="2">
    <source>
        <dbReference type="SAM" id="SignalP"/>
    </source>
</evidence>
<dbReference type="STRING" id="215250.A0A316YH33"/>
<dbReference type="PANTHER" id="PTHR37273:SF1">
    <property type="entry name" value="ADL397C-AP"/>
    <property type="match status" value="1"/>
</dbReference>
<dbReference type="InterPro" id="IPR055343">
    <property type="entry name" value="CREG_beta-barrel"/>
</dbReference>
<evidence type="ECO:0000256" key="1">
    <source>
        <dbReference type="SAM" id="MobiDB-lite"/>
    </source>
</evidence>
<name>A0A316YH33_9BASI</name>
<dbReference type="Gene3D" id="2.30.110.10">
    <property type="entry name" value="Electron Transport, Fmn-binding Protein, Chain A"/>
    <property type="match status" value="1"/>
</dbReference>
<feature type="domain" description="CREG-like beta-barrel" evidence="3">
    <location>
        <begin position="26"/>
        <end position="219"/>
    </location>
</feature>
<dbReference type="RefSeq" id="XP_025375707.1">
    <property type="nucleotide sequence ID" value="XM_025519743.1"/>
</dbReference>
<evidence type="ECO:0000259" key="3">
    <source>
        <dbReference type="Pfam" id="PF13883"/>
    </source>
</evidence>
<dbReference type="Proteomes" id="UP000245768">
    <property type="component" value="Unassembled WGS sequence"/>
</dbReference>
<evidence type="ECO:0000313" key="4">
    <source>
        <dbReference type="EMBL" id="PWN88509.1"/>
    </source>
</evidence>
<keyword evidence="2" id="KW-0732">Signal</keyword>
<dbReference type="GeneID" id="37041659"/>
<organism evidence="4 5">
    <name type="scientific">Acaromyces ingoldii</name>
    <dbReference type="NCBI Taxonomy" id="215250"/>
    <lineage>
        <taxon>Eukaryota</taxon>
        <taxon>Fungi</taxon>
        <taxon>Dikarya</taxon>
        <taxon>Basidiomycota</taxon>
        <taxon>Ustilaginomycotina</taxon>
        <taxon>Exobasidiomycetes</taxon>
        <taxon>Exobasidiales</taxon>
        <taxon>Cryptobasidiaceae</taxon>
        <taxon>Acaromyces</taxon>
    </lineage>
</organism>
<feature type="compositionally biased region" description="Basic and acidic residues" evidence="1">
    <location>
        <begin position="220"/>
        <end position="231"/>
    </location>
</feature>
<dbReference type="InterPro" id="IPR012349">
    <property type="entry name" value="Split_barrel_FMN-bd"/>
</dbReference>
<gene>
    <name evidence="4" type="ORF">FA10DRAFT_254743</name>
</gene>
<dbReference type="PANTHER" id="PTHR37273">
    <property type="entry name" value="CHROMOSOME 8, WHOLE GENOME SHOTGUN SEQUENCE"/>
    <property type="match status" value="1"/>
</dbReference>
<dbReference type="Pfam" id="PF13883">
    <property type="entry name" value="CREG_beta-barrel"/>
    <property type="match status" value="1"/>
</dbReference>
<keyword evidence="5" id="KW-1185">Reference proteome</keyword>
<sequence length="269" mass="29814">MTPRTILASVLLLASMAWAWGETPIQVARRARSLLSSPSIYGVAILSSTYHDDYEPAWLRGMVSSGAEYFAPCYDNGDLLMLALPVSQNWRNALTSKGKNATLSITSNADPSVPDPRFHKPGHGASWDPERPAWRRGMPGKQRLTLYGHIEVLTVKEDDETSELAKCFVEHHKDASHWTPGSSDSPHFAEWTRFNVDGVYRVGGFGDESSIGWIDLDDWRREGGHPEDEQRAPVQPLSRPGSASVETLFTENGESAANTPPLRFQRPSL</sequence>
<dbReference type="OrthoDB" id="2138282at2759"/>
<dbReference type="EMBL" id="KZ819638">
    <property type="protein sequence ID" value="PWN88509.1"/>
    <property type="molecule type" value="Genomic_DNA"/>
</dbReference>
<protein>
    <recommendedName>
        <fullName evidence="3">CREG-like beta-barrel domain-containing protein</fullName>
    </recommendedName>
</protein>